<feature type="transmembrane region" description="Helical" evidence="1">
    <location>
        <begin position="6"/>
        <end position="24"/>
    </location>
</feature>
<dbReference type="Proteomes" id="UP000054823">
    <property type="component" value="Unassembled WGS sequence"/>
</dbReference>
<dbReference type="Pfam" id="PF01478">
    <property type="entry name" value="Peptidase_A24"/>
    <property type="match status" value="1"/>
</dbReference>
<accession>A0A0P1EQ59</accession>
<dbReference type="GO" id="GO:0006508">
    <property type="term" value="P:proteolysis"/>
    <property type="evidence" value="ECO:0007669"/>
    <property type="project" value="UniProtKB-KW"/>
</dbReference>
<proteinExistence type="predicted"/>
<protein>
    <submittedName>
        <fullName evidence="3">Flp pilus assembly protein, protease CpaA</fullName>
    </submittedName>
</protein>
<feature type="domain" description="Prepilin type IV endopeptidase peptidase" evidence="2">
    <location>
        <begin position="14"/>
        <end position="116"/>
    </location>
</feature>
<keyword evidence="1" id="KW-0472">Membrane</keyword>
<gene>
    <name evidence="3" type="ORF">SHM7688_01735</name>
</gene>
<dbReference type="GO" id="GO:0004190">
    <property type="term" value="F:aspartic-type endopeptidase activity"/>
    <property type="evidence" value="ECO:0007669"/>
    <property type="project" value="InterPro"/>
</dbReference>
<dbReference type="STRING" id="321267.SHM7688_01735"/>
<dbReference type="OrthoDB" id="7709484at2"/>
<dbReference type="RefSeq" id="WP_058239515.1">
    <property type="nucleotide sequence ID" value="NZ_CYPW01000017.1"/>
</dbReference>
<evidence type="ECO:0000313" key="3">
    <source>
        <dbReference type="EMBL" id="CUH52289.1"/>
    </source>
</evidence>
<feature type="transmembrane region" description="Helical" evidence="1">
    <location>
        <begin position="61"/>
        <end position="81"/>
    </location>
</feature>
<keyword evidence="3" id="KW-0378">Hydrolase</keyword>
<dbReference type="EMBL" id="CYPW01000017">
    <property type="protein sequence ID" value="CUH52289.1"/>
    <property type="molecule type" value="Genomic_DNA"/>
</dbReference>
<keyword evidence="3" id="KW-0645">Protease</keyword>
<organism evidence="3 4">
    <name type="scientific">Shimia marina</name>
    <dbReference type="NCBI Taxonomy" id="321267"/>
    <lineage>
        <taxon>Bacteria</taxon>
        <taxon>Pseudomonadati</taxon>
        <taxon>Pseudomonadota</taxon>
        <taxon>Alphaproteobacteria</taxon>
        <taxon>Rhodobacterales</taxon>
        <taxon>Roseobacteraceae</taxon>
    </lineage>
</organism>
<dbReference type="Gene3D" id="1.20.120.1220">
    <property type="match status" value="1"/>
</dbReference>
<evidence type="ECO:0000256" key="1">
    <source>
        <dbReference type="SAM" id="Phobius"/>
    </source>
</evidence>
<dbReference type="InterPro" id="IPR000045">
    <property type="entry name" value="Prepilin_IV_endopep_pep"/>
</dbReference>
<sequence length="177" mass="19417">MQVSATFALWSLIFALPLCVYIFWMDMKHKRISNLSVWALFAVFVAVGLLTLPFTEFAWRFANYAVVFAVLILMWMLRQVGAGDVKMAAVAALFVSAADARAMLFITFGSILAATVATLIVRNSPLRRLAPDWAAWRIKASENDINVGTGDQMTLPMGTGIGLALCTYLVLGTLYGI</sequence>
<dbReference type="AlphaFoldDB" id="A0A0P1EQ59"/>
<keyword evidence="4" id="KW-1185">Reference proteome</keyword>
<dbReference type="GO" id="GO:0016020">
    <property type="term" value="C:membrane"/>
    <property type="evidence" value="ECO:0007669"/>
    <property type="project" value="InterPro"/>
</dbReference>
<name>A0A0P1EQ59_9RHOB</name>
<feature type="transmembrane region" description="Helical" evidence="1">
    <location>
        <begin position="102"/>
        <end position="121"/>
    </location>
</feature>
<feature type="transmembrane region" description="Helical" evidence="1">
    <location>
        <begin position="155"/>
        <end position="175"/>
    </location>
</feature>
<keyword evidence="1" id="KW-1133">Transmembrane helix</keyword>
<keyword evidence="1" id="KW-0812">Transmembrane</keyword>
<evidence type="ECO:0000259" key="2">
    <source>
        <dbReference type="Pfam" id="PF01478"/>
    </source>
</evidence>
<reference evidence="3 4" key="1">
    <citation type="submission" date="2015-09" db="EMBL/GenBank/DDBJ databases">
        <authorList>
            <consortium name="Swine Surveillance"/>
        </authorList>
    </citation>
    <scope>NUCLEOTIDE SEQUENCE [LARGE SCALE GENOMIC DNA]</scope>
    <source>
        <strain evidence="3 4">CECT 7688</strain>
    </source>
</reference>
<evidence type="ECO:0000313" key="4">
    <source>
        <dbReference type="Proteomes" id="UP000054823"/>
    </source>
</evidence>
<feature type="transmembrane region" description="Helical" evidence="1">
    <location>
        <begin position="36"/>
        <end position="55"/>
    </location>
</feature>